<dbReference type="CDD" id="cd01745">
    <property type="entry name" value="GATase1_2"/>
    <property type="match status" value="1"/>
</dbReference>
<comment type="caution">
    <text evidence="1">The sequence shown here is derived from an EMBL/GenBank/DDBJ whole genome shotgun (WGS) entry which is preliminary data.</text>
</comment>
<dbReference type="EC" id="3.5.1.94" evidence="1"/>
<dbReference type="Pfam" id="PF07722">
    <property type="entry name" value="Peptidase_C26"/>
    <property type="match status" value="1"/>
</dbReference>
<dbReference type="PROSITE" id="PS51273">
    <property type="entry name" value="GATASE_TYPE_1"/>
    <property type="match status" value="1"/>
</dbReference>
<organism evidence="1 2">
    <name type="scientific">Vibrio marisflavi CECT 7928</name>
    <dbReference type="NCBI Taxonomy" id="634439"/>
    <lineage>
        <taxon>Bacteria</taxon>
        <taxon>Pseudomonadati</taxon>
        <taxon>Pseudomonadota</taxon>
        <taxon>Gammaproteobacteria</taxon>
        <taxon>Vibrionales</taxon>
        <taxon>Vibrionaceae</taxon>
        <taxon>Vibrio</taxon>
    </lineage>
</organism>
<gene>
    <name evidence="1" type="primary">puuD</name>
    <name evidence="1" type="ORF">VMF7928_02344</name>
</gene>
<dbReference type="Gene3D" id="3.40.50.880">
    <property type="match status" value="1"/>
</dbReference>
<proteinExistence type="predicted"/>
<dbReference type="InterPro" id="IPR011697">
    <property type="entry name" value="Peptidase_C26"/>
</dbReference>
<accession>A0ABM9A4F9</accession>
<keyword evidence="1" id="KW-0378">Hydrolase</keyword>
<dbReference type="InterPro" id="IPR044668">
    <property type="entry name" value="PuuD-like"/>
</dbReference>
<dbReference type="RefSeq" id="WP_237361641.1">
    <property type="nucleotide sequence ID" value="NZ_CAKLDM010000002.1"/>
</dbReference>
<name>A0ABM9A4F9_9VIBR</name>
<dbReference type="Proteomes" id="UP000838748">
    <property type="component" value="Unassembled WGS sequence"/>
</dbReference>
<dbReference type="GO" id="GO:0033969">
    <property type="term" value="F:gamma-glutamyl-gamma-aminobutyrate hydrolase activity"/>
    <property type="evidence" value="ECO:0007669"/>
    <property type="project" value="UniProtKB-EC"/>
</dbReference>
<dbReference type="EMBL" id="CAKLDM010000002">
    <property type="protein sequence ID" value="CAH0539667.1"/>
    <property type="molecule type" value="Genomic_DNA"/>
</dbReference>
<dbReference type="SUPFAM" id="SSF52317">
    <property type="entry name" value="Class I glutamine amidotransferase-like"/>
    <property type="match status" value="1"/>
</dbReference>
<protein>
    <submittedName>
        <fullName evidence="1">Gamma-glutamyl-gamma-aminobutyrate hydrolase PuuD</fullName>
        <ecNumber evidence="1">3.5.1.94</ecNumber>
    </submittedName>
</protein>
<dbReference type="PANTHER" id="PTHR43235">
    <property type="entry name" value="GLUTAMINE AMIDOTRANSFERASE PB2B2.05-RELATED"/>
    <property type="match status" value="1"/>
</dbReference>
<reference evidence="1" key="1">
    <citation type="submission" date="2021-11" db="EMBL/GenBank/DDBJ databases">
        <authorList>
            <person name="Rodrigo-Torres L."/>
            <person name="Arahal R. D."/>
            <person name="Lucena T."/>
        </authorList>
    </citation>
    <scope>NUCLEOTIDE SEQUENCE</scope>
    <source>
        <strain evidence="1">CECT 7928</strain>
    </source>
</reference>
<sequence length="252" mass="27883">MSNQHSPIIGIVTCSKNLGGYSIQAVNESYIDAVEQFSGTPILLPSAAGIGHLNEFLDMCDGFLFTGSHSNVEPSRYNAAHDESYLDRARDELALNLIRASVDANKPCFGICRGFQEMNVALGGTLEPCVHEAGYNDHRENPTEDMSEKYSASHSVIVQEKGIFASWLSDSKEFDNNDCLVEVNSLHNQGIKHLASNLSIEAKAFDGLVEAFSLPDHKYFIGVQWHPEWNPIHNSFSQLLFKKFIMAASNNN</sequence>
<dbReference type="InterPro" id="IPR029062">
    <property type="entry name" value="Class_I_gatase-like"/>
</dbReference>
<evidence type="ECO:0000313" key="2">
    <source>
        <dbReference type="Proteomes" id="UP000838748"/>
    </source>
</evidence>
<dbReference type="PANTHER" id="PTHR43235:SF1">
    <property type="entry name" value="GLUTAMINE AMIDOTRANSFERASE PB2B2.05-RELATED"/>
    <property type="match status" value="1"/>
</dbReference>
<evidence type="ECO:0000313" key="1">
    <source>
        <dbReference type="EMBL" id="CAH0539667.1"/>
    </source>
</evidence>
<keyword evidence="2" id="KW-1185">Reference proteome</keyword>